<accession>A0A7Y7WL71</accession>
<dbReference type="AlphaFoldDB" id="A0A7Y7WL71"/>
<proteinExistence type="predicted"/>
<evidence type="ECO:0000313" key="2">
    <source>
        <dbReference type="Proteomes" id="UP000582981"/>
    </source>
</evidence>
<evidence type="ECO:0000313" key="1">
    <source>
        <dbReference type="EMBL" id="NWB51258.1"/>
    </source>
</evidence>
<dbReference type="RefSeq" id="WP_177145898.1">
    <property type="nucleotide sequence ID" value="NZ_JACAPU010000070.1"/>
</dbReference>
<reference evidence="1 2" key="1">
    <citation type="submission" date="2020-04" db="EMBL/GenBank/DDBJ databases">
        <title>Molecular characterization of pseudomonads from Agaricus bisporus reveal novel blotch 2 pathogens in Western Europe.</title>
        <authorList>
            <person name="Taparia T."/>
            <person name="Krijger M."/>
            <person name="Haynes E."/>
            <person name="Elpinstone J.G."/>
            <person name="Noble R."/>
            <person name="Van Der Wolf J."/>
        </authorList>
    </citation>
    <scope>NUCLEOTIDE SEQUENCE [LARGE SCALE GENOMIC DNA]</scope>
    <source>
        <strain evidence="1 2">F1001</strain>
    </source>
</reference>
<dbReference type="Proteomes" id="UP000582981">
    <property type="component" value="Unassembled WGS sequence"/>
</dbReference>
<sequence length="107" mass="11657">MGLITVEVAVEDLPITPTLMWSGTPLFDAYDGIRLIDFCKNNEIAVLGIEGFKVKGGKRVPDMDCIVDFSASLNEVDFTAKSIEASRVIIEGMSNSGVLMEFLLVKV</sequence>
<comment type="caution">
    <text evidence="1">The sequence shown here is derived from an EMBL/GenBank/DDBJ whole genome shotgun (WGS) entry which is preliminary data.</text>
</comment>
<organism evidence="1 2">
    <name type="scientific">Pseudomonas gingeri</name>
    <dbReference type="NCBI Taxonomy" id="117681"/>
    <lineage>
        <taxon>Bacteria</taxon>
        <taxon>Pseudomonadati</taxon>
        <taxon>Pseudomonadota</taxon>
        <taxon>Gammaproteobacteria</taxon>
        <taxon>Pseudomonadales</taxon>
        <taxon>Pseudomonadaceae</taxon>
        <taxon>Pseudomonas</taxon>
    </lineage>
</organism>
<dbReference type="EMBL" id="JACAPU010000070">
    <property type="protein sequence ID" value="NWB51258.1"/>
    <property type="molecule type" value="Genomic_DNA"/>
</dbReference>
<name>A0A7Y7WL71_9PSED</name>
<gene>
    <name evidence="1" type="ORF">HX829_32805</name>
</gene>
<protein>
    <submittedName>
        <fullName evidence="1">Uncharacterized protein</fullName>
    </submittedName>
</protein>